<accession>A0A0G1GXY6</accession>
<feature type="signal peptide" evidence="1">
    <location>
        <begin position="1"/>
        <end position="21"/>
    </location>
</feature>
<dbReference type="AlphaFoldDB" id="A0A0G1GXY6"/>
<proteinExistence type="predicted"/>
<organism evidence="2 3">
    <name type="scientific">Candidatus Gottesmanbacteria bacterium GW2011_GWB1_44_11c</name>
    <dbReference type="NCBI Taxonomy" id="1618447"/>
    <lineage>
        <taxon>Bacteria</taxon>
        <taxon>Candidatus Gottesmaniibacteriota</taxon>
    </lineage>
</organism>
<protein>
    <submittedName>
        <fullName evidence="2">Uncharacterized protein</fullName>
    </submittedName>
</protein>
<dbReference type="EMBL" id="LCHM01000002">
    <property type="protein sequence ID" value="KKT39048.1"/>
    <property type="molecule type" value="Genomic_DNA"/>
</dbReference>
<feature type="chain" id="PRO_5002537515" evidence="1">
    <location>
        <begin position="22"/>
        <end position="265"/>
    </location>
</feature>
<reference evidence="2 3" key="1">
    <citation type="journal article" date="2015" name="Nature">
        <title>rRNA introns, odd ribosomes, and small enigmatic genomes across a large radiation of phyla.</title>
        <authorList>
            <person name="Brown C.T."/>
            <person name="Hug L.A."/>
            <person name="Thomas B.C."/>
            <person name="Sharon I."/>
            <person name="Castelle C.J."/>
            <person name="Singh A."/>
            <person name="Wilkins M.J."/>
            <person name="Williams K.H."/>
            <person name="Banfield J.F."/>
        </authorList>
    </citation>
    <scope>NUCLEOTIDE SEQUENCE [LARGE SCALE GENOMIC DNA]</scope>
</reference>
<gene>
    <name evidence="2" type="ORF">UW22_C0002G0024</name>
</gene>
<evidence type="ECO:0000313" key="2">
    <source>
        <dbReference type="EMBL" id="KKT39048.1"/>
    </source>
</evidence>
<comment type="caution">
    <text evidence="2">The sequence shown here is derived from an EMBL/GenBank/DDBJ whole genome shotgun (WGS) entry which is preliminary data.</text>
</comment>
<sequence>MIKKAFTIILFLFLIPSAVWASSQSAYQEYLIEFDKYRAVLNEFKVARSEYLKFKTLTSQQTALDKTKQMLSQRSQLLRAYLQFLNEKLNESASMDASTKSLYQTLIANEVKFLNNHTGLMGAIGSLQDAEGVSQQLSSHYTMLQSSMYQTIVGLKTAELMALDAHYYALFTKSHTLIQENTSSYTPEKQSIMERWLLQIQNKRDLFRQKYDEITKENTVLKSSSLSEITASYQRIQKLMSEARQYLSEGTSFLQELTASMQYGE</sequence>
<name>A0A0G1GXY6_9BACT</name>
<keyword evidence="1" id="KW-0732">Signal</keyword>
<evidence type="ECO:0000256" key="1">
    <source>
        <dbReference type="SAM" id="SignalP"/>
    </source>
</evidence>
<evidence type="ECO:0000313" key="3">
    <source>
        <dbReference type="Proteomes" id="UP000034617"/>
    </source>
</evidence>
<dbReference type="Proteomes" id="UP000034617">
    <property type="component" value="Unassembled WGS sequence"/>
</dbReference>